<organism evidence="2 3">
    <name type="scientific">Solibaculum intestinale</name>
    <dbReference type="NCBI Taxonomy" id="3133165"/>
    <lineage>
        <taxon>Bacteria</taxon>
        <taxon>Bacillati</taxon>
        <taxon>Bacillota</taxon>
        <taxon>Clostridia</taxon>
        <taxon>Eubacteriales</taxon>
        <taxon>Oscillospiraceae</taxon>
        <taxon>Solibaculum</taxon>
    </lineage>
</organism>
<evidence type="ECO:0000259" key="1">
    <source>
        <dbReference type="PROSITE" id="PS50943"/>
    </source>
</evidence>
<gene>
    <name evidence="2" type="ORF">WMO26_03510</name>
</gene>
<keyword evidence="3" id="KW-1185">Reference proteome</keyword>
<dbReference type="Proteomes" id="UP001489509">
    <property type="component" value="Unassembled WGS sequence"/>
</dbReference>
<dbReference type="InterPro" id="IPR010982">
    <property type="entry name" value="Lambda_DNA-bd_dom_sf"/>
</dbReference>
<dbReference type="Pfam" id="PF01381">
    <property type="entry name" value="HTH_3"/>
    <property type="match status" value="1"/>
</dbReference>
<evidence type="ECO:0000313" key="3">
    <source>
        <dbReference type="Proteomes" id="UP001489509"/>
    </source>
</evidence>
<reference evidence="2 3" key="1">
    <citation type="submission" date="2024-03" db="EMBL/GenBank/DDBJ databases">
        <title>Human intestinal bacterial collection.</title>
        <authorList>
            <person name="Pauvert C."/>
            <person name="Hitch T.C.A."/>
            <person name="Clavel T."/>
        </authorList>
    </citation>
    <scope>NUCLEOTIDE SEQUENCE [LARGE SCALE GENOMIC DNA]</scope>
    <source>
        <strain evidence="2 3">CLA-JM-H44</strain>
    </source>
</reference>
<dbReference type="SMART" id="SM00530">
    <property type="entry name" value="HTH_XRE"/>
    <property type="match status" value="1"/>
</dbReference>
<proteinExistence type="predicted"/>
<dbReference type="SUPFAM" id="SSF47413">
    <property type="entry name" value="lambda repressor-like DNA-binding domains"/>
    <property type="match status" value="1"/>
</dbReference>
<comment type="caution">
    <text evidence="2">The sequence shown here is derived from an EMBL/GenBank/DDBJ whole genome shotgun (WGS) entry which is preliminary data.</text>
</comment>
<dbReference type="CDD" id="cd00093">
    <property type="entry name" value="HTH_XRE"/>
    <property type="match status" value="1"/>
</dbReference>
<evidence type="ECO:0000313" key="2">
    <source>
        <dbReference type="EMBL" id="MEQ2439891.1"/>
    </source>
</evidence>
<sequence>MESRLKLLREERNLSPSELARTVGISLLTYQRYEKDHTRMKTADLYKLALFFDCSMDYLAYRTQKREVLR</sequence>
<protein>
    <submittedName>
        <fullName evidence="2">Helix-turn-helix transcriptional regulator</fullName>
    </submittedName>
</protein>
<feature type="domain" description="HTH cro/C1-type" evidence="1">
    <location>
        <begin position="5"/>
        <end position="59"/>
    </location>
</feature>
<dbReference type="EMBL" id="JBBMFD010000003">
    <property type="protein sequence ID" value="MEQ2439891.1"/>
    <property type="molecule type" value="Genomic_DNA"/>
</dbReference>
<dbReference type="PROSITE" id="PS50943">
    <property type="entry name" value="HTH_CROC1"/>
    <property type="match status" value="1"/>
</dbReference>
<dbReference type="InterPro" id="IPR001387">
    <property type="entry name" value="Cro/C1-type_HTH"/>
</dbReference>
<dbReference type="Gene3D" id="1.10.260.40">
    <property type="entry name" value="lambda repressor-like DNA-binding domains"/>
    <property type="match status" value="1"/>
</dbReference>
<accession>A0ABV1DXW9</accession>
<name>A0ABV1DXW9_9FIRM</name>
<dbReference type="RefSeq" id="WP_349218157.1">
    <property type="nucleotide sequence ID" value="NZ_JBBMFD010000003.1"/>
</dbReference>